<protein>
    <submittedName>
        <fullName evidence="1">DNA alkylation repair enzyme-like protein</fullName>
    </submittedName>
</protein>
<dbReference type="Pfam" id="PF08713">
    <property type="entry name" value="DNA_alkylation"/>
    <property type="match status" value="1"/>
</dbReference>
<dbReference type="EMBL" id="CM001167">
    <property type="protein sequence ID" value="EGJ71908.1"/>
    <property type="molecule type" value="Genomic_DNA"/>
</dbReference>
<dbReference type="SUPFAM" id="SSF48371">
    <property type="entry name" value="ARM repeat"/>
    <property type="match status" value="1"/>
</dbReference>
<dbReference type="InterPro" id="IPR014825">
    <property type="entry name" value="DNA_alkylation"/>
</dbReference>
<evidence type="ECO:0000313" key="2">
    <source>
        <dbReference type="Proteomes" id="UP000018439"/>
    </source>
</evidence>
<evidence type="ECO:0000313" key="1">
    <source>
        <dbReference type="EMBL" id="EGJ71908.1"/>
    </source>
</evidence>
<dbReference type="Gene3D" id="1.25.40.290">
    <property type="entry name" value="ARM repeat domains"/>
    <property type="match status" value="1"/>
</dbReference>
<dbReference type="STRING" id="679937.Bcop_1716"/>
<accession>F3ZRA0</accession>
<dbReference type="eggNOG" id="COG4335">
    <property type="taxonomic scope" value="Bacteria"/>
</dbReference>
<dbReference type="OrthoDB" id="9797162at2"/>
<gene>
    <name evidence="1" type="ORF">Bcop_1716</name>
</gene>
<dbReference type="InterPro" id="IPR016024">
    <property type="entry name" value="ARM-type_fold"/>
</dbReference>
<organism evidence="1 2">
    <name type="scientific">Bacteroides coprosuis DSM 18011</name>
    <dbReference type="NCBI Taxonomy" id="679937"/>
    <lineage>
        <taxon>Bacteria</taxon>
        <taxon>Pseudomonadati</taxon>
        <taxon>Bacteroidota</taxon>
        <taxon>Bacteroidia</taxon>
        <taxon>Bacteroidales</taxon>
        <taxon>Bacteroidaceae</taxon>
        <taxon>Bacteroides</taxon>
    </lineage>
</organism>
<keyword evidence="2" id="KW-1185">Reference proteome</keyword>
<dbReference type="AlphaFoldDB" id="F3ZRA0"/>
<name>F3ZRA0_9BACE</name>
<reference evidence="1 2" key="1">
    <citation type="journal article" date="2011" name="Stand. Genomic Sci.">
        <title>Non-contiguous finished genome sequence of Bacteroides coprosuis type strain (PC139).</title>
        <authorList>
            <person name="Land M."/>
            <person name="Held B."/>
            <person name="Gronow S."/>
            <person name="Abt B."/>
            <person name="Lucas S."/>
            <person name="Del Rio T.G."/>
            <person name="Nolan M."/>
            <person name="Tice H."/>
            <person name="Cheng J.F."/>
            <person name="Pitluck S."/>
            <person name="Liolios K."/>
            <person name="Pagani I."/>
            <person name="Ivanova N."/>
            <person name="Mavromatis K."/>
            <person name="Mikhailova N."/>
            <person name="Pati A."/>
            <person name="Tapia R."/>
            <person name="Han C."/>
            <person name="Goodwin L."/>
            <person name="Chen A."/>
            <person name="Palaniappan K."/>
            <person name="Hauser L."/>
            <person name="Brambilla E.M."/>
            <person name="Rohde M."/>
            <person name="Goker M."/>
            <person name="Detter J.C."/>
            <person name="Woyke T."/>
            <person name="Bristow J."/>
            <person name="Eisen J.A."/>
            <person name="Markowitz V."/>
            <person name="Hugenholtz P."/>
            <person name="Kyrpides N.C."/>
            <person name="Klenk H.P."/>
            <person name="Lapidus A."/>
        </authorList>
    </citation>
    <scope>NUCLEOTIDE SEQUENCE [LARGE SCALE GENOMIC DNA]</scope>
    <source>
        <strain evidence="1 2">DSM 18011</strain>
    </source>
</reference>
<dbReference type="Proteomes" id="UP000018439">
    <property type="component" value="Chromosome"/>
</dbReference>
<sequence length="260" mass="29740">MENRKGARKIDEIPSAVLEVLNRGQLPTVNLVEWLAIDQRQLLQAVLPISYHTPLLEQIESSKSQSALALIKLIGTQLYQITDEVERHRLSTFLQEHPADIPRCWAAIMVGQSDASLAEKLQQILPFAKDNHFGVREIAWIAIREDILSRPEEAFKLLLPWTTDANEYVRRFASESTRPKGVWCRQFSFIQEEPTLALPLLENLQADSSKYVQDSVANWLNDLSKSQPQLVKDVCSQWTLNHPQSKATAYIVRRALRSFK</sequence>
<dbReference type="HOGENOM" id="CLU_088207_0_0_10"/>
<proteinExistence type="predicted"/>